<organism evidence="3 4">
    <name type="scientific">Pseudomonas beijingensis</name>
    <dbReference type="NCBI Taxonomy" id="2954101"/>
    <lineage>
        <taxon>Bacteria</taxon>
        <taxon>Pseudomonadati</taxon>
        <taxon>Pseudomonadota</taxon>
        <taxon>Gammaproteobacteria</taxon>
        <taxon>Pseudomonadales</taxon>
        <taxon>Pseudomonadaceae</taxon>
        <taxon>Pseudomonas</taxon>
    </lineage>
</organism>
<proteinExistence type="predicted"/>
<keyword evidence="2" id="KW-1133">Transmembrane helix</keyword>
<gene>
    <name evidence="3" type="ORF">PSH92_08750</name>
</gene>
<keyword evidence="2" id="KW-0472">Membrane</keyword>
<protein>
    <recommendedName>
        <fullName evidence="5">Haemolysin XhlA</fullName>
    </recommendedName>
</protein>
<evidence type="ECO:0000256" key="2">
    <source>
        <dbReference type="SAM" id="Phobius"/>
    </source>
</evidence>
<evidence type="ECO:0008006" key="5">
    <source>
        <dbReference type="Google" id="ProtNLM"/>
    </source>
</evidence>
<keyword evidence="4" id="KW-1185">Reference proteome</keyword>
<feature type="region of interest" description="Disordered" evidence="1">
    <location>
        <begin position="1"/>
        <end position="23"/>
    </location>
</feature>
<dbReference type="EMBL" id="CP117451">
    <property type="protein sequence ID" value="WLH02943.1"/>
    <property type="molecule type" value="Genomic_DNA"/>
</dbReference>
<dbReference type="RefSeq" id="WP_240998505.1">
    <property type="nucleotide sequence ID" value="NZ_CP117425.1"/>
</dbReference>
<evidence type="ECO:0000313" key="3">
    <source>
        <dbReference type="EMBL" id="WLH02943.1"/>
    </source>
</evidence>
<dbReference type="Proteomes" id="UP001224838">
    <property type="component" value="Chromosome"/>
</dbReference>
<accession>A0ABY9FJ27</accession>
<evidence type="ECO:0000313" key="4">
    <source>
        <dbReference type="Proteomes" id="UP001224838"/>
    </source>
</evidence>
<feature type="transmembrane region" description="Helical" evidence="2">
    <location>
        <begin position="71"/>
        <end position="89"/>
    </location>
</feature>
<name>A0ABY9FJ27_9PSED</name>
<evidence type="ECO:0000256" key="1">
    <source>
        <dbReference type="SAM" id="MobiDB-lite"/>
    </source>
</evidence>
<sequence length="102" mass="11581">MHNREYKLSPRQLASFGSGRADTRNECKSCSNPVGGIDLEPRVVELETHLKYIRKDMDEIRTDVRVIRHRLAYSAGAAAVVLGLLGWIANNRFDQLVMLLTR</sequence>
<keyword evidence="2" id="KW-0812">Transmembrane</keyword>
<reference evidence="3 4" key="1">
    <citation type="submission" date="2023-02" db="EMBL/GenBank/DDBJ databases">
        <title>Evolution of Hrp T3SS in non-pathogenic Pseudomonas fluorescens.</title>
        <authorList>
            <person name="Liao K."/>
            <person name="Wei H."/>
            <person name="Gu Y."/>
        </authorList>
    </citation>
    <scope>NUCLEOTIDE SEQUENCE [LARGE SCALE GENOMIC DNA]</scope>
    <source>
        <strain evidence="3 4">FP2034</strain>
    </source>
</reference>